<dbReference type="Gramene" id="Aco011725.1.mrna1">
    <property type="protein sequence ID" value="Aco011725.1.mrna1"/>
    <property type="gene ID" value="Aco011725.1.path1"/>
</dbReference>
<dbReference type="AlphaFoldDB" id="A0A6P5FFE7"/>
<name>A0A6P5FFE7_ANACO</name>
<accession>A0A6P5FFE7</accession>
<dbReference type="RefSeq" id="XP_020095016.1">
    <property type="nucleotide sequence ID" value="XM_020239427.1"/>
</dbReference>
<dbReference type="Proteomes" id="UP000515123">
    <property type="component" value="Linkage group 8"/>
</dbReference>
<dbReference type="GO" id="GO:0008017">
    <property type="term" value="F:microtubule binding"/>
    <property type="evidence" value="ECO:0007669"/>
    <property type="project" value="TreeGrafter"/>
</dbReference>
<organism evidence="3 4">
    <name type="scientific">Ananas comosus</name>
    <name type="common">Pineapple</name>
    <name type="synonym">Ananas ananas</name>
    <dbReference type="NCBI Taxonomy" id="4615"/>
    <lineage>
        <taxon>Eukaryota</taxon>
        <taxon>Viridiplantae</taxon>
        <taxon>Streptophyta</taxon>
        <taxon>Embryophyta</taxon>
        <taxon>Tracheophyta</taxon>
        <taxon>Spermatophyta</taxon>
        <taxon>Magnoliopsida</taxon>
        <taxon>Liliopsida</taxon>
        <taxon>Poales</taxon>
        <taxon>Bromeliaceae</taxon>
        <taxon>Bromelioideae</taxon>
        <taxon>Ananas</taxon>
    </lineage>
</organism>
<sequence>MASSPRPRKQPLLQRSRSGASRFCHVSSSPDKPPPLSPNLSLSLSLSLSRPKPSPAAAAAAAELRRAGAKENIHGGAGGGVRRPRPGASAWALSPGRSPPRVPEMAAPRRRRSADGGAVGGGGVLAGLFRRRRKEPSAKEEAAHQLRILAARLLQWRFANAHAAVAIDGAESAAQKKLFYAWVRVSELRKVIAAKHIMVQRRRQKMKLMRILNLQVQLLVRWEPLAKQHNEAVAVLGRVLGTACISLPLVEGAQANMVSLHRYFRESMDIMKDVEANTKTFYSKAETTNSILRELEEMILLEIEGLQQLVKLSKVITTLEMHELSLRAHLIQAMDDDDDGDISYLNY</sequence>
<comment type="similarity">
    <text evidence="1">Belongs to the QWRF family.</text>
</comment>
<dbReference type="GO" id="GO:0005880">
    <property type="term" value="C:nuclear microtubule"/>
    <property type="evidence" value="ECO:0007669"/>
    <property type="project" value="TreeGrafter"/>
</dbReference>
<dbReference type="GO" id="GO:0051225">
    <property type="term" value="P:spindle assembly"/>
    <property type="evidence" value="ECO:0007669"/>
    <property type="project" value="TreeGrafter"/>
</dbReference>
<feature type="region of interest" description="Disordered" evidence="2">
    <location>
        <begin position="1"/>
        <end position="117"/>
    </location>
</feature>
<reference evidence="4" key="2">
    <citation type="submission" date="2025-08" db="UniProtKB">
        <authorList>
            <consortium name="RefSeq"/>
        </authorList>
    </citation>
    <scope>IDENTIFICATION</scope>
    <source>
        <tissue evidence="4">Leaf</tissue>
    </source>
</reference>
<dbReference type="PANTHER" id="PTHR31807">
    <property type="entry name" value="AUGMIN FAMILY MEMBER"/>
    <property type="match status" value="1"/>
</dbReference>
<feature type="compositionally biased region" description="Basic and acidic residues" evidence="2">
    <location>
        <begin position="63"/>
        <end position="73"/>
    </location>
</feature>
<reference evidence="3" key="1">
    <citation type="journal article" date="2015" name="Nat. Genet.">
        <title>The pineapple genome and the evolution of CAM photosynthesis.</title>
        <authorList>
            <person name="Ming R."/>
            <person name="VanBuren R."/>
            <person name="Wai C.M."/>
            <person name="Tang H."/>
            <person name="Schatz M.C."/>
            <person name="Bowers J.E."/>
            <person name="Lyons E."/>
            <person name="Wang M.L."/>
            <person name="Chen J."/>
            <person name="Biggers E."/>
            <person name="Zhang J."/>
            <person name="Huang L."/>
            <person name="Zhang L."/>
            <person name="Miao W."/>
            <person name="Zhang J."/>
            <person name="Ye Z."/>
            <person name="Miao C."/>
            <person name="Lin Z."/>
            <person name="Wang H."/>
            <person name="Zhou H."/>
            <person name="Yim W.C."/>
            <person name="Priest H.D."/>
            <person name="Zheng C."/>
            <person name="Woodhouse M."/>
            <person name="Edger P.P."/>
            <person name="Guyot R."/>
            <person name="Guo H.B."/>
            <person name="Guo H."/>
            <person name="Zheng G."/>
            <person name="Singh R."/>
            <person name="Sharma A."/>
            <person name="Min X."/>
            <person name="Zheng Y."/>
            <person name="Lee H."/>
            <person name="Gurtowski J."/>
            <person name="Sedlazeck F.J."/>
            <person name="Harkess A."/>
            <person name="McKain M.R."/>
            <person name="Liao Z."/>
            <person name="Fang J."/>
            <person name="Liu J."/>
            <person name="Zhang X."/>
            <person name="Zhang Q."/>
            <person name="Hu W."/>
            <person name="Qin Y."/>
            <person name="Wang K."/>
            <person name="Chen L.Y."/>
            <person name="Shirley N."/>
            <person name="Lin Y.R."/>
            <person name="Liu L.Y."/>
            <person name="Hernandez A.G."/>
            <person name="Wright C.L."/>
            <person name="Bulone V."/>
            <person name="Tuskan G.A."/>
            <person name="Heath K."/>
            <person name="Zee F."/>
            <person name="Moore P.H."/>
            <person name="Sunkar R."/>
            <person name="Leebens-Mack J.H."/>
            <person name="Mockler T."/>
            <person name="Bennetzen J.L."/>
            <person name="Freeling M."/>
            <person name="Sankoff D."/>
            <person name="Paterson A.H."/>
            <person name="Zhu X."/>
            <person name="Yang X."/>
            <person name="Smith J.A."/>
            <person name="Cushman J.C."/>
            <person name="Paull R.E."/>
            <person name="Yu Q."/>
        </authorList>
    </citation>
    <scope>NUCLEOTIDE SEQUENCE [LARGE SCALE GENOMIC DNA]</scope>
    <source>
        <strain evidence="3">cv. F153</strain>
    </source>
</reference>
<feature type="compositionally biased region" description="Low complexity" evidence="2">
    <location>
        <begin position="38"/>
        <end position="62"/>
    </location>
</feature>
<evidence type="ECO:0000313" key="4">
    <source>
        <dbReference type="RefSeq" id="XP_020095016.1"/>
    </source>
</evidence>
<keyword evidence="3" id="KW-1185">Reference proteome</keyword>
<proteinExistence type="inferred from homology"/>
<dbReference type="Pfam" id="PF04484">
    <property type="entry name" value="QWRF"/>
    <property type="match status" value="1"/>
</dbReference>
<evidence type="ECO:0000256" key="1">
    <source>
        <dbReference type="ARBA" id="ARBA00010016"/>
    </source>
</evidence>
<dbReference type="GO" id="GO:0005737">
    <property type="term" value="C:cytoplasm"/>
    <property type="evidence" value="ECO:0007669"/>
    <property type="project" value="TreeGrafter"/>
</dbReference>
<dbReference type="GeneID" id="109714725"/>
<evidence type="ECO:0000256" key="2">
    <source>
        <dbReference type="SAM" id="MobiDB-lite"/>
    </source>
</evidence>
<dbReference type="PANTHER" id="PTHR31807:SF27">
    <property type="entry name" value="QWRF MOTIF-CONTAINING PROTEIN 7"/>
    <property type="match status" value="1"/>
</dbReference>
<dbReference type="OrthoDB" id="663033at2759"/>
<dbReference type="InterPro" id="IPR007573">
    <property type="entry name" value="QWRF"/>
</dbReference>
<gene>
    <name evidence="4" type="primary">LOC109714725</name>
</gene>
<evidence type="ECO:0000313" key="3">
    <source>
        <dbReference type="Proteomes" id="UP000515123"/>
    </source>
</evidence>
<protein>
    <submittedName>
        <fullName evidence="4">QWRF motif-containing protein 7-like</fullName>
    </submittedName>
</protein>